<evidence type="ECO:0000256" key="11">
    <source>
        <dbReference type="SAM" id="Phobius"/>
    </source>
</evidence>
<dbReference type="InterPro" id="IPR051676">
    <property type="entry name" value="UPF0053_domain"/>
</dbReference>
<comment type="similarity">
    <text evidence="2">Belongs to the UPF0053 family.</text>
</comment>
<dbReference type="SMART" id="SM01091">
    <property type="entry name" value="CorC_HlyC"/>
    <property type="match status" value="1"/>
</dbReference>
<dbReference type="FunFam" id="3.10.580.10:FF:000002">
    <property type="entry name" value="Magnesium/cobalt efflux protein CorC"/>
    <property type="match status" value="1"/>
</dbReference>
<dbReference type="Gene3D" id="3.30.465.10">
    <property type="match status" value="1"/>
</dbReference>
<dbReference type="InterPro" id="IPR002550">
    <property type="entry name" value="CNNM"/>
</dbReference>
<keyword evidence="4 10" id="KW-0812">Transmembrane</keyword>
<dbReference type="Proteomes" id="UP000230790">
    <property type="component" value="Unassembled WGS sequence"/>
</dbReference>
<name>A0A2M8QDU3_9CHLR</name>
<dbReference type="AlphaFoldDB" id="A0A2M8QDU3"/>
<dbReference type="PROSITE" id="PS51846">
    <property type="entry name" value="CNNM"/>
    <property type="match status" value="1"/>
</dbReference>
<evidence type="ECO:0000256" key="9">
    <source>
        <dbReference type="PROSITE-ProRule" id="PRU00703"/>
    </source>
</evidence>
<dbReference type="EMBL" id="PGTN01000028">
    <property type="protein sequence ID" value="PJF47974.1"/>
    <property type="molecule type" value="Genomic_DNA"/>
</dbReference>
<keyword evidence="6 10" id="KW-1133">Transmembrane helix</keyword>
<reference evidence="14 15" key="1">
    <citation type="submission" date="2017-11" db="EMBL/GenBank/DDBJ databases">
        <title>Evolution of Phototrophy in the Chloroflexi Phylum Driven by Horizontal Gene Transfer.</title>
        <authorList>
            <person name="Ward L.M."/>
            <person name="Hemp J."/>
            <person name="Shih P.M."/>
            <person name="Mcglynn S.E."/>
            <person name="Fischer W."/>
        </authorList>
    </citation>
    <scope>NUCLEOTIDE SEQUENCE [LARGE SCALE GENOMIC DNA]</scope>
    <source>
        <strain evidence="14">JP3_7</strain>
    </source>
</reference>
<evidence type="ECO:0000256" key="5">
    <source>
        <dbReference type="ARBA" id="ARBA00022737"/>
    </source>
</evidence>
<dbReference type="GO" id="GO:0005886">
    <property type="term" value="C:plasma membrane"/>
    <property type="evidence" value="ECO:0007669"/>
    <property type="project" value="UniProtKB-SubCell"/>
</dbReference>
<evidence type="ECO:0000256" key="7">
    <source>
        <dbReference type="ARBA" id="ARBA00023122"/>
    </source>
</evidence>
<dbReference type="CDD" id="cd04590">
    <property type="entry name" value="CBS_pair_CorC_HlyC_assoc"/>
    <property type="match status" value="1"/>
</dbReference>
<comment type="caution">
    <text evidence="14">The sequence shown here is derived from an EMBL/GenBank/DDBJ whole genome shotgun (WGS) entry which is preliminary data.</text>
</comment>
<keyword evidence="7 9" id="KW-0129">CBS domain</keyword>
<evidence type="ECO:0000259" key="12">
    <source>
        <dbReference type="PROSITE" id="PS51371"/>
    </source>
</evidence>
<evidence type="ECO:0000256" key="4">
    <source>
        <dbReference type="ARBA" id="ARBA00022692"/>
    </source>
</evidence>
<dbReference type="PANTHER" id="PTHR43099">
    <property type="entry name" value="UPF0053 PROTEIN YRKA"/>
    <property type="match status" value="1"/>
</dbReference>
<accession>A0A2M8QDU3</accession>
<feature type="transmembrane region" description="Helical" evidence="11">
    <location>
        <begin position="141"/>
        <end position="163"/>
    </location>
</feature>
<dbReference type="InterPro" id="IPR016169">
    <property type="entry name" value="FAD-bd_PCMH_sub2"/>
</dbReference>
<comment type="subcellular location">
    <subcellularLocation>
        <location evidence="1">Cell membrane</location>
        <topology evidence="1">Multi-pass membrane protein</topology>
    </subcellularLocation>
</comment>
<gene>
    <name evidence="14" type="ORF">CUN48_05870</name>
</gene>
<evidence type="ECO:0000256" key="10">
    <source>
        <dbReference type="PROSITE-ProRule" id="PRU01193"/>
    </source>
</evidence>
<keyword evidence="3" id="KW-1003">Cell membrane</keyword>
<feature type="transmembrane region" description="Helical" evidence="11">
    <location>
        <begin position="101"/>
        <end position="121"/>
    </location>
</feature>
<protein>
    <submittedName>
        <fullName evidence="14">HlyC/CorC family transporter</fullName>
    </submittedName>
</protein>
<organism evidence="14 15">
    <name type="scientific">Candidatus Thermofonsia Clade 3 bacterium</name>
    <dbReference type="NCBI Taxonomy" id="2364212"/>
    <lineage>
        <taxon>Bacteria</taxon>
        <taxon>Bacillati</taxon>
        <taxon>Chloroflexota</taxon>
        <taxon>Candidatus Thermofontia</taxon>
        <taxon>Candidatus Thermofonsia Clade 3</taxon>
    </lineage>
</organism>
<feature type="domain" description="CBS" evidence="12">
    <location>
        <begin position="227"/>
        <end position="288"/>
    </location>
</feature>
<dbReference type="Pfam" id="PF00571">
    <property type="entry name" value="CBS"/>
    <property type="match status" value="2"/>
</dbReference>
<keyword evidence="5" id="KW-0677">Repeat</keyword>
<proteinExistence type="inferred from homology"/>
<keyword evidence="8 10" id="KW-0472">Membrane</keyword>
<dbReference type="InterPro" id="IPR000644">
    <property type="entry name" value="CBS_dom"/>
</dbReference>
<dbReference type="Pfam" id="PF03471">
    <property type="entry name" value="CorC_HlyC"/>
    <property type="match status" value="1"/>
</dbReference>
<evidence type="ECO:0000313" key="15">
    <source>
        <dbReference type="Proteomes" id="UP000230790"/>
    </source>
</evidence>
<evidence type="ECO:0000313" key="14">
    <source>
        <dbReference type="EMBL" id="PJF47974.1"/>
    </source>
</evidence>
<feature type="domain" description="CNNM transmembrane" evidence="13">
    <location>
        <begin position="1"/>
        <end position="208"/>
    </location>
</feature>
<evidence type="ECO:0000256" key="1">
    <source>
        <dbReference type="ARBA" id="ARBA00004651"/>
    </source>
</evidence>
<evidence type="ECO:0000256" key="2">
    <source>
        <dbReference type="ARBA" id="ARBA00006337"/>
    </source>
</evidence>
<evidence type="ECO:0000256" key="8">
    <source>
        <dbReference type="ARBA" id="ARBA00023136"/>
    </source>
</evidence>
<dbReference type="SUPFAM" id="SSF54631">
    <property type="entry name" value="CBS-domain pair"/>
    <property type="match status" value="1"/>
</dbReference>
<dbReference type="InterPro" id="IPR005170">
    <property type="entry name" value="Transptr-assoc_dom"/>
</dbReference>
<dbReference type="InterPro" id="IPR036318">
    <property type="entry name" value="FAD-bd_PCMH-like_sf"/>
</dbReference>
<evidence type="ECO:0000256" key="6">
    <source>
        <dbReference type="ARBA" id="ARBA00022989"/>
    </source>
</evidence>
<dbReference type="PANTHER" id="PTHR43099:SF5">
    <property type="entry name" value="HLYC_CORC FAMILY TRANSPORTER"/>
    <property type="match status" value="1"/>
</dbReference>
<dbReference type="GO" id="GO:0050660">
    <property type="term" value="F:flavin adenine dinucleotide binding"/>
    <property type="evidence" value="ECO:0007669"/>
    <property type="project" value="InterPro"/>
</dbReference>
<dbReference type="SMART" id="SM00116">
    <property type="entry name" value="CBS"/>
    <property type="match status" value="2"/>
</dbReference>
<evidence type="ECO:0000259" key="13">
    <source>
        <dbReference type="PROSITE" id="PS51846"/>
    </source>
</evidence>
<dbReference type="InterPro" id="IPR046342">
    <property type="entry name" value="CBS_dom_sf"/>
</dbReference>
<evidence type="ECO:0000256" key="3">
    <source>
        <dbReference type="ARBA" id="ARBA00022475"/>
    </source>
</evidence>
<dbReference type="SUPFAM" id="SSF56176">
    <property type="entry name" value="FAD-binding/transporter-associated domain-like"/>
    <property type="match status" value="1"/>
</dbReference>
<feature type="domain" description="CBS" evidence="12">
    <location>
        <begin position="292"/>
        <end position="349"/>
    </location>
</feature>
<dbReference type="Gene3D" id="3.10.580.10">
    <property type="entry name" value="CBS-domain"/>
    <property type="match status" value="1"/>
</dbReference>
<dbReference type="Pfam" id="PF01595">
    <property type="entry name" value="CNNM"/>
    <property type="match status" value="1"/>
</dbReference>
<dbReference type="InterPro" id="IPR044751">
    <property type="entry name" value="Ion_transp-like_CBS"/>
</dbReference>
<sequence>MDASIVLGVVSLFVLILVNAFFVFAEYSVAVSRKTRVAEWADKGHAQAKLVLSVMQDPDQFFAATQVGVTITSLAVGALSEPAFSRLLVSFFAGLEMAVPFMRGAAAFLGAVGGLLIASYFQIVLAELVPRSITLRVAERVALIVVPPMNALATLFRPFVWLLRESSRRVLRALGFRPGAETERLHTLEELRMLIEASERGGAIESERGEMLSKVFTFGDTTVREVMIPRTEMICVNVEASLQEVGHLFSTHAYSRLPVYEESLDHIVGVLHIKDLLRALLSSTRMPSVRQLMREPFFVPDTQRADELLQQFRARHEYMAVVLDEYGGTAGLVTLSDLVARIIGEIGDAVAPALPDIQPAGDGSVLINGLMTIGDVNDAFGLKLEDPNYDTIGGFVMGQLGRIPVVGDSVELKSQGVALFVEEMDKLRVARLRLRRIADQGHAGNAPERAGKPAP</sequence>
<dbReference type="PROSITE" id="PS51371">
    <property type="entry name" value="CBS"/>
    <property type="match status" value="2"/>
</dbReference>